<dbReference type="KEGG" id="nau:109208926"/>
<dbReference type="GO" id="GO:0046872">
    <property type="term" value="F:metal ion binding"/>
    <property type="evidence" value="ECO:0007669"/>
    <property type="project" value="UniProtKB-KW"/>
</dbReference>
<keyword evidence="7" id="KW-1185">Reference proteome</keyword>
<keyword evidence="1" id="KW-0479">Metal-binding</keyword>
<dbReference type="EMBL" id="MJEQ01001316">
    <property type="protein sequence ID" value="OIT31257.1"/>
    <property type="molecule type" value="Genomic_DNA"/>
</dbReference>
<dbReference type="InterPro" id="IPR008972">
    <property type="entry name" value="Cupredoxin"/>
</dbReference>
<dbReference type="InterPro" id="IPR003245">
    <property type="entry name" value="Phytocyanin_dom"/>
</dbReference>
<sequence>MALFREIMMVVLVLMMAAAGSTTAGVYKVGDSAGWTFDQNYDQWVSSKKFQVGDTLVFNYDPELHNVMQVNVDDYIACTDKAPIASFNSGHDSINLPTPGDYFYLCSIQGHCDIGLKVHVKIAAPTPSPVTPTTPATPTSPSNPVTPATPTTPTSPSNPNAPTNNSTPATALSPPVNSVEYPYFPGFPVNYNYTGDATTCYSSNWFPISMLLPLFLVLCF</sequence>
<keyword evidence="2" id="KW-0325">Glycoprotein</keyword>
<keyword evidence="4" id="KW-0732">Signal</keyword>
<dbReference type="GO" id="GO:0009055">
    <property type="term" value="F:electron transfer activity"/>
    <property type="evidence" value="ECO:0007669"/>
    <property type="project" value="InterPro"/>
</dbReference>
<dbReference type="InterPro" id="IPR039391">
    <property type="entry name" value="Phytocyanin-like"/>
</dbReference>
<dbReference type="SUPFAM" id="SSF49503">
    <property type="entry name" value="Cupredoxins"/>
    <property type="match status" value="1"/>
</dbReference>
<evidence type="ECO:0000256" key="4">
    <source>
        <dbReference type="SAM" id="SignalP"/>
    </source>
</evidence>
<dbReference type="CDD" id="cd04216">
    <property type="entry name" value="Phytocyanin"/>
    <property type="match status" value="1"/>
</dbReference>
<gene>
    <name evidence="6" type="primary">MAVI_3</name>
    <name evidence="6" type="ORF">A4A49_22109</name>
</gene>
<comment type="caution">
    <text evidence="6">The sequence shown here is derived from an EMBL/GenBank/DDBJ whole genome shotgun (WGS) entry which is preliminary data.</text>
</comment>
<feature type="signal peptide" evidence="4">
    <location>
        <begin position="1"/>
        <end position="24"/>
    </location>
</feature>
<feature type="region of interest" description="Disordered" evidence="3">
    <location>
        <begin position="128"/>
        <end position="172"/>
    </location>
</feature>
<dbReference type="Proteomes" id="UP000187609">
    <property type="component" value="Unassembled WGS sequence"/>
</dbReference>
<dbReference type="GO" id="GO:0005886">
    <property type="term" value="C:plasma membrane"/>
    <property type="evidence" value="ECO:0007669"/>
    <property type="project" value="TreeGrafter"/>
</dbReference>
<dbReference type="Gramene" id="OIT31257">
    <property type="protein sequence ID" value="OIT31257"/>
    <property type="gene ID" value="A4A49_22109"/>
</dbReference>
<feature type="chain" id="PRO_5016444490" evidence="4">
    <location>
        <begin position="25"/>
        <end position="220"/>
    </location>
</feature>
<feature type="domain" description="Phytocyanin" evidence="5">
    <location>
        <begin position="25"/>
        <end position="124"/>
    </location>
</feature>
<proteinExistence type="predicted"/>
<dbReference type="Gene3D" id="2.60.40.420">
    <property type="entry name" value="Cupredoxins - blue copper proteins"/>
    <property type="match status" value="1"/>
</dbReference>
<dbReference type="FunFam" id="2.60.40.420:FF:000003">
    <property type="entry name" value="Blue copper"/>
    <property type="match status" value="1"/>
</dbReference>
<protein>
    <submittedName>
        <fullName evidence="6">Mavicyanin</fullName>
    </submittedName>
</protein>
<dbReference type="PANTHER" id="PTHR33021:SF179">
    <property type="entry name" value="OS09G0541100 PROTEIN"/>
    <property type="match status" value="1"/>
</dbReference>
<reference evidence="6" key="1">
    <citation type="submission" date="2016-11" db="EMBL/GenBank/DDBJ databases">
        <title>The genome of Nicotiana attenuata.</title>
        <authorList>
            <person name="Xu S."/>
            <person name="Brockmoeller T."/>
            <person name="Gaquerel E."/>
            <person name="Navarro A."/>
            <person name="Kuhl H."/>
            <person name="Gase K."/>
            <person name="Ling Z."/>
            <person name="Zhou W."/>
            <person name="Kreitzer C."/>
            <person name="Stanke M."/>
            <person name="Tang H."/>
            <person name="Lyons E."/>
            <person name="Pandey P."/>
            <person name="Pandey S.P."/>
            <person name="Timmermann B."/>
            <person name="Baldwin I.T."/>
        </authorList>
    </citation>
    <scope>NUCLEOTIDE SEQUENCE [LARGE SCALE GENOMIC DNA]</scope>
    <source>
        <strain evidence="6">UT</strain>
    </source>
</reference>
<evidence type="ECO:0000256" key="3">
    <source>
        <dbReference type="SAM" id="MobiDB-lite"/>
    </source>
</evidence>
<dbReference type="GeneID" id="109208926"/>
<evidence type="ECO:0000256" key="1">
    <source>
        <dbReference type="ARBA" id="ARBA00022723"/>
    </source>
</evidence>
<organism evidence="6 7">
    <name type="scientific">Nicotiana attenuata</name>
    <name type="common">Coyote tobacco</name>
    <dbReference type="NCBI Taxonomy" id="49451"/>
    <lineage>
        <taxon>Eukaryota</taxon>
        <taxon>Viridiplantae</taxon>
        <taxon>Streptophyta</taxon>
        <taxon>Embryophyta</taxon>
        <taxon>Tracheophyta</taxon>
        <taxon>Spermatophyta</taxon>
        <taxon>Magnoliopsida</taxon>
        <taxon>eudicotyledons</taxon>
        <taxon>Gunneridae</taxon>
        <taxon>Pentapetalae</taxon>
        <taxon>asterids</taxon>
        <taxon>lamiids</taxon>
        <taxon>Solanales</taxon>
        <taxon>Solanaceae</taxon>
        <taxon>Nicotianoideae</taxon>
        <taxon>Nicotianeae</taxon>
        <taxon>Nicotiana</taxon>
    </lineage>
</organism>
<dbReference type="PROSITE" id="PS51485">
    <property type="entry name" value="PHYTOCYANIN"/>
    <property type="match status" value="1"/>
</dbReference>
<evidence type="ECO:0000313" key="6">
    <source>
        <dbReference type="EMBL" id="OIT31257.1"/>
    </source>
</evidence>
<accession>A0A314KQ19</accession>
<evidence type="ECO:0000313" key="7">
    <source>
        <dbReference type="Proteomes" id="UP000187609"/>
    </source>
</evidence>
<evidence type="ECO:0000256" key="2">
    <source>
        <dbReference type="ARBA" id="ARBA00023180"/>
    </source>
</evidence>
<dbReference type="SMR" id="A0A314KQ19"/>
<dbReference type="AlphaFoldDB" id="A0A314KQ19"/>
<dbReference type="OrthoDB" id="1933492at2759"/>
<dbReference type="Pfam" id="PF02298">
    <property type="entry name" value="Cu_bind_like"/>
    <property type="match status" value="1"/>
</dbReference>
<name>A0A314KQ19_NICAT</name>
<evidence type="ECO:0000259" key="5">
    <source>
        <dbReference type="PROSITE" id="PS51485"/>
    </source>
</evidence>
<dbReference type="STRING" id="49451.A0A314KQ19"/>
<dbReference type="PANTHER" id="PTHR33021">
    <property type="entry name" value="BLUE COPPER PROTEIN"/>
    <property type="match status" value="1"/>
</dbReference>
<feature type="compositionally biased region" description="Low complexity" evidence="3">
    <location>
        <begin position="133"/>
        <end position="171"/>
    </location>
</feature>